<evidence type="ECO:0000313" key="2">
    <source>
        <dbReference type="Proteomes" id="UP000233551"/>
    </source>
</evidence>
<sequence>MPPCRFETSEMLASFVTSTPLLDSAWRICSHANAVAPRGYVVEVAGGVGYLAFSG</sequence>
<keyword evidence="2" id="KW-1185">Reference proteome</keyword>
<reference evidence="1 2" key="1">
    <citation type="submission" date="2017-11" db="EMBL/GenBank/DDBJ databases">
        <title>De-novo sequencing of pomegranate (Punica granatum L.) genome.</title>
        <authorList>
            <person name="Akparov Z."/>
            <person name="Amiraslanov A."/>
            <person name="Hajiyeva S."/>
            <person name="Abbasov M."/>
            <person name="Kaur K."/>
            <person name="Hamwieh A."/>
            <person name="Solovyev V."/>
            <person name="Salamov A."/>
            <person name="Braich B."/>
            <person name="Kosarev P."/>
            <person name="Mahmoud A."/>
            <person name="Hajiyev E."/>
            <person name="Babayeva S."/>
            <person name="Izzatullayeva V."/>
            <person name="Mammadov A."/>
            <person name="Mammadov A."/>
            <person name="Sharifova S."/>
            <person name="Ojaghi J."/>
            <person name="Eynullazada K."/>
            <person name="Bayramov B."/>
            <person name="Abdulazimova A."/>
            <person name="Shahmuradov I."/>
        </authorList>
    </citation>
    <scope>NUCLEOTIDE SEQUENCE [LARGE SCALE GENOMIC DNA]</scope>
    <source>
        <strain evidence="2">cv. AG2017</strain>
        <tissue evidence="1">Leaf</tissue>
    </source>
</reference>
<dbReference type="AlphaFoldDB" id="A0A2I0HF99"/>
<organism evidence="1 2">
    <name type="scientific">Punica granatum</name>
    <name type="common">Pomegranate</name>
    <dbReference type="NCBI Taxonomy" id="22663"/>
    <lineage>
        <taxon>Eukaryota</taxon>
        <taxon>Viridiplantae</taxon>
        <taxon>Streptophyta</taxon>
        <taxon>Embryophyta</taxon>
        <taxon>Tracheophyta</taxon>
        <taxon>Spermatophyta</taxon>
        <taxon>Magnoliopsida</taxon>
        <taxon>eudicotyledons</taxon>
        <taxon>Gunneridae</taxon>
        <taxon>Pentapetalae</taxon>
        <taxon>rosids</taxon>
        <taxon>malvids</taxon>
        <taxon>Myrtales</taxon>
        <taxon>Lythraceae</taxon>
        <taxon>Punica</taxon>
    </lineage>
</organism>
<dbReference type="Proteomes" id="UP000233551">
    <property type="component" value="Unassembled WGS sequence"/>
</dbReference>
<gene>
    <name evidence="1" type="ORF">CRG98_049255</name>
</gene>
<name>A0A2I0HF99_PUNGR</name>
<accession>A0A2I0HF99</accession>
<feature type="non-terminal residue" evidence="1">
    <location>
        <position position="55"/>
    </location>
</feature>
<protein>
    <submittedName>
        <fullName evidence="1">Uncharacterized protein</fullName>
    </submittedName>
</protein>
<dbReference type="EMBL" id="PGOL01037569">
    <property type="protein sequence ID" value="PKI26056.1"/>
    <property type="molecule type" value="Genomic_DNA"/>
</dbReference>
<proteinExistence type="predicted"/>
<evidence type="ECO:0000313" key="1">
    <source>
        <dbReference type="EMBL" id="PKI26056.1"/>
    </source>
</evidence>
<dbReference type="PANTHER" id="PTHR47413">
    <property type="entry name" value="LIPASE-LIKE PAD4"/>
    <property type="match status" value="1"/>
</dbReference>
<dbReference type="STRING" id="22663.A0A2I0HF99"/>
<comment type="caution">
    <text evidence="1">The sequence shown here is derived from an EMBL/GenBank/DDBJ whole genome shotgun (WGS) entry which is preliminary data.</text>
</comment>
<dbReference type="PANTHER" id="PTHR47413:SF2">
    <property type="entry name" value="LIPASE-LIKE PAD4"/>
    <property type="match status" value="1"/>
</dbReference>